<keyword evidence="3" id="KW-1185">Reference proteome</keyword>
<proteinExistence type="predicted"/>
<dbReference type="EMBL" id="CP002048">
    <property type="protein sequence ID" value="ADI02653.1"/>
    <property type="molecule type" value="Genomic_DNA"/>
</dbReference>
<dbReference type="RefSeq" id="WP_013176055.1">
    <property type="nucleotide sequence ID" value="NC_014220.1"/>
</dbReference>
<name>D7CPL8_SYNLT</name>
<reference evidence="2 3" key="2">
    <citation type="journal article" date="2010" name="Stand. Genomic Sci.">
        <title>Complete genome sequence of Syntrophothermus lipocalidus type strain (TGB-C1).</title>
        <authorList>
            <person name="Djao O.D."/>
            <person name="Zhang X."/>
            <person name="Lucas S."/>
            <person name="Lapidus A."/>
            <person name="Del Rio T.G."/>
            <person name="Nolan M."/>
            <person name="Tice H."/>
            <person name="Cheng J.F."/>
            <person name="Han C."/>
            <person name="Tapia R."/>
            <person name="Goodwin L."/>
            <person name="Pitluck S."/>
            <person name="Liolios K."/>
            <person name="Ivanova N."/>
            <person name="Mavromatis K."/>
            <person name="Mikhailova N."/>
            <person name="Ovchinnikova G."/>
            <person name="Pati A."/>
            <person name="Brambilla E."/>
            <person name="Chen A."/>
            <person name="Palaniappan K."/>
            <person name="Land M."/>
            <person name="Hauser L."/>
            <person name="Chang Y.J."/>
            <person name="Jeffries C.D."/>
            <person name="Rohde M."/>
            <person name="Sikorski J."/>
            <person name="Spring S."/>
            <person name="Goker M."/>
            <person name="Detter J.C."/>
            <person name="Woyke T."/>
            <person name="Bristow J."/>
            <person name="Eisen J.A."/>
            <person name="Markowitz V."/>
            <person name="Hugenholtz P."/>
            <person name="Kyrpides N.C."/>
            <person name="Klenk H.P."/>
        </authorList>
    </citation>
    <scope>NUCLEOTIDE SEQUENCE [LARGE SCALE GENOMIC DNA]</scope>
    <source>
        <strain evidence="3">DSM 12680 / TGB-C1</strain>
    </source>
</reference>
<dbReference type="AlphaFoldDB" id="D7CPL8"/>
<organism evidence="2 3">
    <name type="scientific">Syntrophothermus lipocalidus (strain DSM 12680 / TGB-C1)</name>
    <dbReference type="NCBI Taxonomy" id="643648"/>
    <lineage>
        <taxon>Bacteria</taxon>
        <taxon>Bacillati</taxon>
        <taxon>Bacillota</taxon>
        <taxon>Clostridia</taxon>
        <taxon>Eubacteriales</taxon>
        <taxon>Syntrophomonadaceae</taxon>
        <taxon>Syntrophothermus</taxon>
    </lineage>
</organism>
<dbReference type="KEGG" id="slp:Slip_1900"/>
<dbReference type="Proteomes" id="UP000000378">
    <property type="component" value="Chromosome"/>
</dbReference>
<dbReference type="STRING" id="643648.Slip_1900"/>
<feature type="domain" description="DUF488" evidence="1">
    <location>
        <begin position="17"/>
        <end position="121"/>
    </location>
</feature>
<dbReference type="Pfam" id="PF22751">
    <property type="entry name" value="DUF488-N3a"/>
    <property type="match status" value="1"/>
</dbReference>
<dbReference type="HOGENOM" id="CLU_151120_0_0_9"/>
<evidence type="ECO:0000313" key="2">
    <source>
        <dbReference type="EMBL" id="ADI02653.1"/>
    </source>
</evidence>
<dbReference type="eggNOG" id="COG3189">
    <property type="taxonomic scope" value="Bacteria"/>
</dbReference>
<sequence>MAGQLITVSLTRCRQVSCDERWQITRSYTPSSSLLWVPELAPSPGLFNQFISRWKDQDPQMWWPIYKEQFVGELEQEEKKSALRRLWKKLKAGKSIALVCFCPDASICHRSLVAEFMRQYGIEAFEYEPPSQREEVDSPYVTTLF</sequence>
<evidence type="ECO:0000313" key="3">
    <source>
        <dbReference type="Proteomes" id="UP000000378"/>
    </source>
</evidence>
<reference evidence="3" key="1">
    <citation type="journal article" date="2010" name="Stand. Genomic Sci.">
        <title>Complete genome sequence of Syntrophothermus lipocalidus type strain (TGB-C1T).</title>
        <authorList>
            <consortium name="US DOE Joint Genome Institute (JGI-PGF)"/>
            <person name="Djao O."/>
            <person name="Zhang X."/>
            <person name="Lucas S."/>
            <person name="Lapidus A."/>
            <person name="Glavina Del Rio T."/>
            <person name="Nolan M."/>
            <person name="Tice H."/>
            <person name="Cheng J."/>
            <person name="Han C."/>
            <person name="Tapia R."/>
            <person name="Goodwin L."/>
            <person name="Pitluck S."/>
            <person name="Liolios K."/>
            <person name="Ivanova N."/>
            <person name="Mavromatis K."/>
            <person name="Mikhailova N."/>
            <person name="Ovchinnikova G."/>
            <person name="Pati A."/>
            <person name="Brambilla E."/>
            <person name="Chen A."/>
            <person name="Palaniappan K."/>
            <person name="Land M."/>
            <person name="Hauser L."/>
            <person name="Chang Y."/>
            <person name="Jeffries C."/>
            <person name="Rohde M."/>
            <person name="Sikorski J."/>
            <person name="Spring S."/>
            <person name="Goker M."/>
            <person name="Detter J."/>
            <person name="Woyke T."/>
            <person name="Bristow J."/>
            <person name="Eisen J."/>
            <person name="Markowitz V."/>
            <person name="Hugenholtz P."/>
            <person name="Kyrpides N."/>
            <person name="Klenk H."/>
        </authorList>
    </citation>
    <scope>NUCLEOTIDE SEQUENCE [LARGE SCALE GENOMIC DNA]</scope>
    <source>
        <strain evidence="3">DSM 12680 / TGB-C1</strain>
    </source>
</reference>
<protein>
    <recommendedName>
        <fullName evidence="1">DUF488 domain-containing protein</fullName>
    </recommendedName>
</protein>
<evidence type="ECO:0000259" key="1">
    <source>
        <dbReference type="Pfam" id="PF22751"/>
    </source>
</evidence>
<gene>
    <name evidence="2" type="ordered locus">Slip_1900</name>
</gene>
<dbReference type="InterPro" id="IPR054495">
    <property type="entry name" value="DUF488-N3a"/>
</dbReference>
<accession>D7CPL8</accession>